<dbReference type="PROSITE" id="PS00928">
    <property type="entry name" value="TREHALASE_2"/>
    <property type="match status" value="1"/>
</dbReference>
<dbReference type="InterPro" id="IPR001661">
    <property type="entry name" value="Glyco_hydro_37"/>
</dbReference>
<evidence type="ECO:0000256" key="6">
    <source>
        <dbReference type="ARBA" id="ARBA00023295"/>
    </source>
</evidence>
<comment type="similarity">
    <text evidence="2 7">Belongs to the glycosyl hydrolase 37 family.</text>
</comment>
<name>A0A183D1T6_9BILA</name>
<dbReference type="AlphaFoldDB" id="A0A183D1T6"/>
<protein>
    <recommendedName>
        <fullName evidence="4 7">Trehalase</fullName>
        <ecNumber evidence="3 7">3.2.1.28</ecNumber>
    </recommendedName>
    <alternativeName>
        <fullName evidence="7">Alpha-trehalose glucohydrolase</fullName>
    </alternativeName>
</protein>
<dbReference type="PANTHER" id="PTHR23403:SF1">
    <property type="entry name" value="TREHALASE"/>
    <property type="match status" value="1"/>
</dbReference>
<dbReference type="GO" id="GO:0004555">
    <property type="term" value="F:alpha,alpha-trehalase activity"/>
    <property type="evidence" value="ECO:0007669"/>
    <property type="project" value="UniProtKB-EC"/>
</dbReference>
<reference evidence="8 9" key="2">
    <citation type="submission" date="2018-11" db="EMBL/GenBank/DDBJ databases">
        <authorList>
            <consortium name="Pathogen Informatics"/>
        </authorList>
    </citation>
    <scope>NUCLEOTIDE SEQUENCE [LARGE SCALE GENOMIC DNA]</scope>
</reference>
<proteinExistence type="inferred from homology"/>
<evidence type="ECO:0000256" key="2">
    <source>
        <dbReference type="ARBA" id="ARBA00005615"/>
    </source>
</evidence>
<dbReference type="PRINTS" id="PR00744">
    <property type="entry name" value="GLHYDRLASE37"/>
</dbReference>
<evidence type="ECO:0000256" key="1">
    <source>
        <dbReference type="ARBA" id="ARBA00001576"/>
    </source>
</evidence>
<evidence type="ECO:0000313" key="8">
    <source>
        <dbReference type="EMBL" id="VDK35773.1"/>
    </source>
</evidence>
<dbReference type="GO" id="GO:0005993">
    <property type="term" value="P:trehalose catabolic process"/>
    <property type="evidence" value="ECO:0007669"/>
    <property type="project" value="TreeGrafter"/>
</dbReference>
<dbReference type="Proteomes" id="UP000271098">
    <property type="component" value="Unassembled WGS sequence"/>
</dbReference>
<evidence type="ECO:0000313" key="10">
    <source>
        <dbReference type="WBParaSite" id="GPUH_0000268201-mRNA-1"/>
    </source>
</evidence>
<dbReference type="InterPro" id="IPR012341">
    <property type="entry name" value="6hp_glycosidase-like_sf"/>
</dbReference>
<accession>A0A183D1T6</accession>
<evidence type="ECO:0000256" key="4">
    <source>
        <dbReference type="ARBA" id="ARBA00019905"/>
    </source>
</evidence>
<keyword evidence="6 7" id="KW-0326">Glycosidase</keyword>
<dbReference type="PANTHER" id="PTHR23403">
    <property type="entry name" value="TREHALASE"/>
    <property type="match status" value="1"/>
</dbReference>
<dbReference type="SUPFAM" id="SSF48208">
    <property type="entry name" value="Six-hairpin glycosidases"/>
    <property type="match status" value="1"/>
</dbReference>
<sequence>NLTRRDELNHERSKFVDTFEAVFFDTSEGAWFDLNYKTGEHYDDAYPSLAVPLFTECYQALNSAMMVDVLETLQRKGLLQFPGGVPASLIKGTNQQWDYPNGWAPINHMIIEGLRKSNNPTLQQRAFELANKWINRNYALYQKDRKMWEKYDVAKEYVRAAKGGEYENQFGFGWTNGVVLDLLVTFSKRAIVKPTGTPVDTHVVVRPDVPAEKTIPIVQYVAPERPSEKLWRFVKRLLIRALVAFLKCRSTNTNSNNEFR</sequence>
<dbReference type="WBParaSite" id="GPUH_0000268201-mRNA-1">
    <property type="protein sequence ID" value="GPUH_0000268201-mRNA-1"/>
    <property type="gene ID" value="GPUH_0000268201"/>
</dbReference>
<comment type="catalytic activity">
    <reaction evidence="1 7">
        <text>alpha,alpha-trehalose + H2O = alpha-D-glucose + beta-D-glucose</text>
        <dbReference type="Rhea" id="RHEA:32675"/>
        <dbReference type="ChEBI" id="CHEBI:15377"/>
        <dbReference type="ChEBI" id="CHEBI:15903"/>
        <dbReference type="ChEBI" id="CHEBI:16551"/>
        <dbReference type="ChEBI" id="CHEBI:17925"/>
        <dbReference type="EC" id="3.2.1.28"/>
    </reaction>
</comment>
<dbReference type="InterPro" id="IPR018232">
    <property type="entry name" value="Glyco_hydro_37_CS"/>
</dbReference>
<dbReference type="EC" id="3.2.1.28" evidence="3 7"/>
<organism evidence="10">
    <name type="scientific">Gongylonema pulchrum</name>
    <dbReference type="NCBI Taxonomy" id="637853"/>
    <lineage>
        <taxon>Eukaryota</taxon>
        <taxon>Metazoa</taxon>
        <taxon>Ecdysozoa</taxon>
        <taxon>Nematoda</taxon>
        <taxon>Chromadorea</taxon>
        <taxon>Rhabditida</taxon>
        <taxon>Spirurina</taxon>
        <taxon>Spiruromorpha</taxon>
        <taxon>Spiruroidea</taxon>
        <taxon>Gongylonematidae</taxon>
        <taxon>Gongylonema</taxon>
    </lineage>
</organism>
<evidence type="ECO:0000256" key="5">
    <source>
        <dbReference type="ARBA" id="ARBA00022801"/>
    </source>
</evidence>
<dbReference type="EMBL" id="UYRT01004181">
    <property type="protein sequence ID" value="VDK35773.1"/>
    <property type="molecule type" value="Genomic_DNA"/>
</dbReference>
<dbReference type="Pfam" id="PF01204">
    <property type="entry name" value="Trehalase"/>
    <property type="match status" value="1"/>
</dbReference>
<reference evidence="10" key="1">
    <citation type="submission" date="2016-06" db="UniProtKB">
        <authorList>
            <consortium name="WormBaseParasite"/>
        </authorList>
    </citation>
    <scope>IDENTIFICATION</scope>
</reference>
<evidence type="ECO:0000313" key="9">
    <source>
        <dbReference type="Proteomes" id="UP000271098"/>
    </source>
</evidence>
<dbReference type="InterPro" id="IPR008928">
    <property type="entry name" value="6-hairpin_glycosidase_sf"/>
</dbReference>
<gene>
    <name evidence="8" type="ORF">GPUH_LOCUS2677</name>
</gene>
<dbReference type="OrthoDB" id="3542292at2759"/>
<dbReference type="Gene3D" id="1.50.10.10">
    <property type="match status" value="1"/>
</dbReference>
<evidence type="ECO:0000256" key="7">
    <source>
        <dbReference type="RuleBase" id="RU361180"/>
    </source>
</evidence>
<keyword evidence="9" id="KW-1185">Reference proteome</keyword>
<evidence type="ECO:0000256" key="3">
    <source>
        <dbReference type="ARBA" id="ARBA00012757"/>
    </source>
</evidence>
<keyword evidence="5 7" id="KW-0378">Hydrolase</keyword>